<dbReference type="EMBL" id="CAJPIZ010001686">
    <property type="protein sequence ID" value="CAG2103917.1"/>
    <property type="molecule type" value="Genomic_DNA"/>
</dbReference>
<dbReference type="Gene3D" id="3.40.50.300">
    <property type="entry name" value="P-loop containing nucleotide triphosphate hydrolases"/>
    <property type="match status" value="1"/>
</dbReference>
<dbReference type="PANTHER" id="PTHR43038">
    <property type="entry name" value="ATP-BINDING CASSETTE, SUB-FAMILY H, MEMBER 1"/>
    <property type="match status" value="1"/>
</dbReference>
<dbReference type="OrthoDB" id="10255969at2759"/>
<evidence type="ECO:0000256" key="7">
    <source>
        <dbReference type="SAM" id="Phobius"/>
    </source>
</evidence>
<evidence type="ECO:0000256" key="3">
    <source>
        <dbReference type="ARBA" id="ARBA00022741"/>
    </source>
</evidence>
<feature type="transmembrane region" description="Helical" evidence="7">
    <location>
        <begin position="436"/>
        <end position="459"/>
    </location>
</feature>
<sequence length="564" mass="63789">VPILDRLSAQIPRGKIYALLGANGVGKTTLIRAILGRLKLSSGSILVFGVRPASLGSDIPGPGVGYMPQELALFDEFTIEEILQYYGLLYHMKGSDCKERIVELIQVLNLPEKTRRIDRLSGGQQRRVSIAVTLLHRPKLIILDEPTVGVDSLLRHRMWQYLEDLCKTYEEARSASTVAFMSSGTILKESDPNILMAEHQCNTLEEVFLQLVTQTKSINNKSYDQNTCNTTQLYDNNCNNEKFIDLTRVRAMLWKYYILTNRRPLFLFMFYIIPIIALISMQLTVGQSPYNIPVGLYNGDTQPAELSRQYIRSINAQYLRLNEFPNSTRAVQSVREGRNFMAIEFSENFTNAFNARLTDILEMSDDDLDNSQIKLYVDMSNIALVLFVFKNIFEAFERFSHSLSHTVGYDLYKYMSPVSIETPIYGRVELDVSNHFAPSIIIVLAQCLPMVLSALQIIYDRKNTSLERMLVAGVRPMEFYLAHVTQNSSLIIIHVFSLMFIAFKILGVTCLGSYVNIYLLLVWQALLGMSIGLMGALILSDEVSVAVFCGPWSLYLLTSGTSLI</sequence>
<dbReference type="SUPFAM" id="SSF52540">
    <property type="entry name" value="P-loop containing nucleoside triphosphate hydrolases"/>
    <property type="match status" value="1"/>
</dbReference>
<dbReference type="GO" id="GO:0016020">
    <property type="term" value="C:membrane"/>
    <property type="evidence" value="ECO:0007669"/>
    <property type="project" value="UniProtKB-SubCell"/>
</dbReference>
<dbReference type="PANTHER" id="PTHR43038:SF3">
    <property type="entry name" value="ABC TRANSPORTER G FAMILY MEMBER 20 ISOFORM X1"/>
    <property type="match status" value="1"/>
</dbReference>
<keyword evidence="4" id="KW-0067">ATP-binding</keyword>
<feature type="transmembrane region" description="Helical" evidence="7">
    <location>
        <begin position="515"/>
        <end position="539"/>
    </location>
</feature>
<comment type="subcellular location">
    <subcellularLocation>
        <location evidence="1">Membrane</location>
        <topology evidence="1">Multi-pass membrane protein</topology>
    </subcellularLocation>
</comment>
<dbReference type="Proteomes" id="UP000759131">
    <property type="component" value="Unassembled WGS sequence"/>
</dbReference>
<dbReference type="SMART" id="SM00382">
    <property type="entry name" value="AAA"/>
    <property type="match status" value="1"/>
</dbReference>
<dbReference type="EMBL" id="OC856261">
    <property type="protein sequence ID" value="CAD7623487.1"/>
    <property type="molecule type" value="Genomic_DNA"/>
</dbReference>
<gene>
    <name evidence="9" type="ORF">OSB1V03_LOCUS3942</name>
</gene>
<dbReference type="GO" id="GO:0016887">
    <property type="term" value="F:ATP hydrolysis activity"/>
    <property type="evidence" value="ECO:0007669"/>
    <property type="project" value="InterPro"/>
</dbReference>
<keyword evidence="2 7" id="KW-0812">Transmembrane</keyword>
<protein>
    <recommendedName>
        <fullName evidence="8">ABC transporter domain-containing protein</fullName>
    </recommendedName>
</protein>
<evidence type="ECO:0000256" key="6">
    <source>
        <dbReference type="ARBA" id="ARBA00023136"/>
    </source>
</evidence>
<evidence type="ECO:0000313" key="9">
    <source>
        <dbReference type="EMBL" id="CAD7623487.1"/>
    </source>
</evidence>
<feature type="non-terminal residue" evidence="9">
    <location>
        <position position="1"/>
    </location>
</feature>
<reference evidence="9" key="1">
    <citation type="submission" date="2020-11" db="EMBL/GenBank/DDBJ databases">
        <authorList>
            <person name="Tran Van P."/>
        </authorList>
    </citation>
    <scope>NUCLEOTIDE SEQUENCE</scope>
</reference>
<dbReference type="Pfam" id="PF12698">
    <property type="entry name" value="ABC2_membrane_3"/>
    <property type="match status" value="1"/>
</dbReference>
<dbReference type="Pfam" id="PF00005">
    <property type="entry name" value="ABC_tran"/>
    <property type="match status" value="1"/>
</dbReference>
<evidence type="ECO:0000256" key="2">
    <source>
        <dbReference type="ARBA" id="ARBA00022692"/>
    </source>
</evidence>
<keyword evidence="5 7" id="KW-1133">Transmembrane helix</keyword>
<evidence type="ECO:0000256" key="4">
    <source>
        <dbReference type="ARBA" id="ARBA00022840"/>
    </source>
</evidence>
<dbReference type="GO" id="GO:0140359">
    <property type="term" value="F:ABC-type transporter activity"/>
    <property type="evidence" value="ECO:0007669"/>
    <property type="project" value="InterPro"/>
</dbReference>
<evidence type="ECO:0000256" key="1">
    <source>
        <dbReference type="ARBA" id="ARBA00004141"/>
    </source>
</evidence>
<dbReference type="InterPro" id="IPR027417">
    <property type="entry name" value="P-loop_NTPase"/>
</dbReference>
<feature type="domain" description="ABC transporter" evidence="8">
    <location>
        <begin position="1"/>
        <end position="208"/>
    </location>
</feature>
<name>A0A7R9KHT1_9ACAR</name>
<evidence type="ECO:0000313" key="10">
    <source>
        <dbReference type="Proteomes" id="UP000759131"/>
    </source>
</evidence>
<accession>A0A7R9KHT1</accession>
<dbReference type="CDD" id="cd03230">
    <property type="entry name" value="ABC_DR_subfamily_A"/>
    <property type="match status" value="1"/>
</dbReference>
<keyword evidence="10" id="KW-1185">Reference proteome</keyword>
<organism evidence="9">
    <name type="scientific">Medioppia subpectinata</name>
    <dbReference type="NCBI Taxonomy" id="1979941"/>
    <lineage>
        <taxon>Eukaryota</taxon>
        <taxon>Metazoa</taxon>
        <taxon>Ecdysozoa</taxon>
        <taxon>Arthropoda</taxon>
        <taxon>Chelicerata</taxon>
        <taxon>Arachnida</taxon>
        <taxon>Acari</taxon>
        <taxon>Acariformes</taxon>
        <taxon>Sarcoptiformes</taxon>
        <taxon>Oribatida</taxon>
        <taxon>Brachypylina</taxon>
        <taxon>Oppioidea</taxon>
        <taxon>Oppiidae</taxon>
        <taxon>Medioppia</taxon>
    </lineage>
</organism>
<dbReference type="PROSITE" id="PS50893">
    <property type="entry name" value="ABC_TRANSPORTER_2"/>
    <property type="match status" value="1"/>
</dbReference>
<dbReference type="InterPro" id="IPR003593">
    <property type="entry name" value="AAA+_ATPase"/>
</dbReference>
<proteinExistence type="predicted"/>
<keyword evidence="3" id="KW-0547">Nucleotide-binding</keyword>
<dbReference type="AlphaFoldDB" id="A0A7R9KHT1"/>
<evidence type="ECO:0000256" key="5">
    <source>
        <dbReference type="ARBA" id="ARBA00022989"/>
    </source>
</evidence>
<dbReference type="PROSITE" id="PS00211">
    <property type="entry name" value="ABC_TRANSPORTER_1"/>
    <property type="match status" value="1"/>
</dbReference>
<feature type="transmembrane region" description="Helical" evidence="7">
    <location>
        <begin position="479"/>
        <end position="503"/>
    </location>
</feature>
<dbReference type="GO" id="GO:0005524">
    <property type="term" value="F:ATP binding"/>
    <property type="evidence" value="ECO:0007669"/>
    <property type="project" value="UniProtKB-KW"/>
</dbReference>
<keyword evidence="6 7" id="KW-0472">Membrane</keyword>
<evidence type="ECO:0000259" key="8">
    <source>
        <dbReference type="PROSITE" id="PS50893"/>
    </source>
</evidence>
<dbReference type="InterPro" id="IPR017871">
    <property type="entry name" value="ABC_transporter-like_CS"/>
</dbReference>
<dbReference type="InterPro" id="IPR013525">
    <property type="entry name" value="ABC2_TM"/>
</dbReference>
<dbReference type="InterPro" id="IPR003439">
    <property type="entry name" value="ABC_transporter-like_ATP-bd"/>
</dbReference>
<feature type="transmembrane region" description="Helical" evidence="7">
    <location>
        <begin position="265"/>
        <end position="285"/>
    </location>
</feature>